<keyword evidence="1" id="KW-0472">Membrane</keyword>
<sequence>MVVRVAFAALVAACLLCAIGCGSPFWTKGQLTINSTSAGLPGINGTTNNLRTVKYSGGLFWYCIVDFPDEERECHTFPYDQGTGEELGLFGLAIAQMVFSIVSVLVAFCCVKCCKGKDGGGCYCCFGLLCFLAGLFGLAVVIMVAESTGRTWGMDVKQKSNDWGMFVYAAGATLTCLVSFVLCCSDPDAGTTVVVRRVTAFARGVKLV</sequence>
<proteinExistence type="predicted"/>
<keyword evidence="1" id="KW-1133">Transmembrane helix</keyword>
<dbReference type="RefSeq" id="XP_005108659.2">
    <property type="nucleotide sequence ID" value="XM_005108602.3"/>
</dbReference>
<evidence type="ECO:0000256" key="1">
    <source>
        <dbReference type="SAM" id="Phobius"/>
    </source>
</evidence>
<feature type="transmembrane region" description="Helical" evidence="1">
    <location>
        <begin position="87"/>
        <end position="111"/>
    </location>
</feature>
<evidence type="ECO:0000313" key="4">
    <source>
        <dbReference type="RefSeq" id="XP_005108659.2"/>
    </source>
</evidence>
<reference evidence="4" key="1">
    <citation type="submission" date="2025-08" db="UniProtKB">
        <authorList>
            <consortium name="RefSeq"/>
        </authorList>
    </citation>
    <scope>IDENTIFICATION</scope>
</reference>
<dbReference type="GeneID" id="101856052"/>
<feature type="chain" id="PRO_5045546408" evidence="2">
    <location>
        <begin position="25"/>
        <end position="208"/>
    </location>
</feature>
<dbReference type="Gene3D" id="1.20.140.150">
    <property type="match status" value="1"/>
</dbReference>
<evidence type="ECO:0000313" key="3">
    <source>
        <dbReference type="Proteomes" id="UP000694888"/>
    </source>
</evidence>
<keyword evidence="3" id="KW-1185">Reference proteome</keyword>
<feature type="transmembrane region" description="Helical" evidence="1">
    <location>
        <begin position="165"/>
        <end position="184"/>
    </location>
</feature>
<keyword evidence="2" id="KW-0732">Signal</keyword>
<evidence type="ECO:0000256" key="2">
    <source>
        <dbReference type="SAM" id="SignalP"/>
    </source>
</evidence>
<keyword evidence="1" id="KW-0812">Transmembrane</keyword>
<feature type="signal peptide" evidence="2">
    <location>
        <begin position="1"/>
        <end position="24"/>
    </location>
</feature>
<gene>
    <name evidence="4" type="primary">LOC101856052</name>
</gene>
<protein>
    <submittedName>
        <fullName evidence="4">Uncharacterized protein LOC101856052</fullName>
    </submittedName>
</protein>
<organism evidence="3 4">
    <name type="scientific">Aplysia californica</name>
    <name type="common">California sea hare</name>
    <dbReference type="NCBI Taxonomy" id="6500"/>
    <lineage>
        <taxon>Eukaryota</taxon>
        <taxon>Metazoa</taxon>
        <taxon>Spiralia</taxon>
        <taxon>Lophotrochozoa</taxon>
        <taxon>Mollusca</taxon>
        <taxon>Gastropoda</taxon>
        <taxon>Heterobranchia</taxon>
        <taxon>Euthyneura</taxon>
        <taxon>Tectipleura</taxon>
        <taxon>Aplysiida</taxon>
        <taxon>Aplysioidea</taxon>
        <taxon>Aplysiidae</taxon>
        <taxon>Aplysia</taxon>
    </lineage>
</organism>
<name>A0ABM0K4M6_APLCA</name>
<accession>A0ABM0K4M6</accession>
<feature type="transmembrane region" description="Helical" evidence="1">
    <location>
        <begin position="123"/>
        <end position="145"/>
    </location>
</feature>
<dbReference type="Proteomes" id="UP000694888">
    <property type="component" value="Unplaced"/>
</dbReference>